<keyword evidence="4" id="KW-1185">Reference proteome</keyword>
<name>A0A1M7LLH5_9FLAO</name>
<sequence length="247" mass="27988">MQNICFYLTLLLFSICNSVIAQEKISIEHFDKVIISPHIQVSFIEGNEEAVTIEKNTESEEKLNIEVKNKTLRVYLDDAREITKNEKVKKNGREMKKPIYKGTVVTAIITYKTLKELSLRGEEIIVCESPLKEKKFRLKIYGESNVTLNKVDIERLRTSIYGESILNIKAGEIKEQKIRAYGASKVNALEAKTQTTKITAYGESDFFINASEEIKITAYGEASLEYKGNPEIKKGLVLGGLKVNRSK</sequence>
<evidence type="ECO:0000256" key="1">
    <source>
        <dbReference type="SAM" id="SignalP"/>
    </source>
</evidence>
<dbReference type="OrthoDB" id="943856at2"/>
<gene>
    <name evidence="3" type="ORF">SAMN05878281_1964</name>
</gene>
<reference evidence="4" key="1">
    <citation type="submission" date="2016-11" db="EMBL/GenBank/DDBJ databases">
        <authorList>
            <person name="Varghese N."/>
            <person name="Submissions S."/>
        </authorList>
    </citation>
    <scope>NUCLEOTIDE SEQUENCE [LARGE SCALE GENOMIC DNA]</scope>
    <source>
        <strain evidence="4">ACAM 48</strain>
    </source>
</reference>
<evidence type="ECO:0000313" key="3">
    <source>
        <dbReference type="EMBL" id="SHM78876.1"/>
    </source>
</evidence>
<feature type="chain" id="PRO_5012161342" evidence="1">
    <location>
        <begin position="22"/>
        <end position="247"/>
    </location>
</feature>
<evidence type="ECO:0000259" key="2">
    <source>
        <dbReference type="Pfam" id="PF10988"/>
    </source>
</evidence>
<evidence type="ECO:0000313" key="4">
    <source>
        <dbReference type="Proteomes" id="UP000190235"/>
    </source>
</evidence>
<dbReference type="EMBL" id="LT670848">
    <property type="protein sequence ID" value="SHM78876.1"/>
    <property type="molecule type" value="Genomic_DNA"/>
</dbReference>
<dbReference type="AlphaFoldDB" id="A0A1M7LLH5"/>
<accession>A0A1M7LLH5</accession>
<dbReference type="STRING" id="143223.SAMN05878281_1964"/>
<dbReference type="Pfam" id="PF10988">
    <property type="entry name" value="DUF2807"/>
    <property type="match status" value="1"/>
</dbReference>
<keyword evidence="1" id="KW-0732">Signal</keyword>
<feature type="domain" description="Putative auto-transporter adhesin head GIN" evidence="2">
    <location>
        <begin position="29"/>
        <end position="230"/>
    </location>
</feature>
<feature type="signal peptide" evidence="1">
    <location>
        <begin position="1"/>
        <end position="21"/>
    </location>
</feature>
<dbReference type="InterPro" id="IPR021255">
    <property type="entry name" value="DUF2807"/>
</dbReference>
<organism evidence="3 4">
    <name type="scientific">Salegentibacter salegens</name>
    <dbReference type="NCBI Taxonomy" id="143223"/>
    <lineage>
        <taxon>Bacteria</taxon>
        <taxon>Pseudomonadati</taxon>
        <taxon>Bacteroidota</taxon>
        <taxon>Flavobacteriia</taxon>
        <taxon>Flavobacteriales</taxon>
        <taxon>Flavobacteriaceae</taxon>
        <taxon>Salegentibacter</taxon>
    </lineage>
</organism>
<dbReference type="Gene3D" id="2.160.20.120">
    <property type="match status" value="1"/>
</dbReference>
<proteinExistence type="predicted"/>
<dbReference type="RefSeq" id="WP_079735061.1">
    <property type="nucleotide sequence ID" value="NZ_LT670848.1"/>
</dbReference>
<protein>
    <submittedName>
        <fullName evidence="3">Putative auto-transporter adhesin, head GIN domain</fullName>
    </submittedName>
</protein>
<dbReference type="Proteomes" id="UP000190235">
    <property type="component" value="Chromosome I"/>
</dbReference>